<keyword evidence="2" id="KW-1185">Reference proteome</keyword>
<dbReference type="RefSeq" id="WP_102626382.1">
    <property type="nucleotide sequence ID" value="NZ_PDOH01000039.1"/>
</dbReference>
<name>A0A2N7TT35_9GAMM</name>
<dbReference type="Proteomes" id="UP000235346">
    <property type="component" value="Unassembled WGS sequence"/>
</dbReference>
<dbReference type="EMBL" id="PNRE01000016">
    <property type="protein sequence ID" value="PMR71361.1"/>
    <property type="molecule type" value="Genomic_DNA"/>
</dbReference>
<dbReference type="OrthoDB" id="6913928at2"/>
<dbReference type="AlphaFoldDB" id="A0A2N7TT35"/>
<evidence type="ECO:0000313" key="2">
    <source>
        <dbReference type="Proteomes" id="UP000235346"/>
    </source>
</evidence>
<organism evidence="1 2">
    <name type="scientific">Halomonas heilongjiangensis</name>
    <dbReference type="NCBI Taxonomy" id="1387883"/>
    <lineage>
        <taxon>Bacteria</taxon>
        <taxon>Pseudomonadati</taxon>
        <taxon>Pseudomonadota</taxon>
        <taxon>Gammaproteobacteria</taxon>
        <taxon>Oceanospirillales</taxon>
        <taxon>Halomonadaceae</taxon>
        <taxon>Halomonas</taxon>
    </lineage>
</organism>
<proteinExistence type="predicted"/>
<gene>
    <name evidence="1" type="ORF">C1H66_02765</name>
</gene>
<reference evidence="1 2" key="1">
    <citation type="submission" date="2018-01" db="EMBL/GenBank/DDBJ databases">
        <title>Halomonas endophytica sp. nov., isolated from storage liquid in the stems of Populus euphratica.</title>
        <authorList>
            <person name="Chen C."/>
        </authorList>
    </citation>
    <scope>NUCLEOTIDE SEQUENCE [LARGE SCALE GENOMIC DNA]</scope>
    <source>
        <strain evidence="1 2">DSM 26881</strain>
    </source>
</reference>
<sequence length="94" mass="10929">MKRLILTGLITAGLLAEVSSAHDSWGVSHSCYKPMKPFQFTSQWQVDQFNMEVETYQMCIQRFVDEQNEAILNHSRAAEEAIDEWNNFVNFELN</sequence>
<comment type="caution">
    <text evidence="1">The sequence shown here is derived from an EMBL/GenBank/DDBJ whole genome shotgun (WGS) entry which is preliminary data.</text>
</comment>
<protein>
    <submittedName>
        <fullName evidence="1">Uncharacterized protein</fullName>
    </submittedName>
</protein>
<accession>A0A2N7TT35</accession>
<evidence type="ECO:0000313" key="1">
    <source>
        <dbReference type="EMBL" id="PMR71361.1"/>
    </source>
</evidence>